<keyword evidence="1" id="KW-1133">Transmembrane helix</keyword>
<keyword evidence="1" id="KW-0472">Membrane</keyword>
<keyword evidence="1" id="KW-0812">Transmembrane</keyword>
<comment type="caution">
    <text evidence="2">The sequence shown here is derived from an EMBL/GenBank/DDBJ whole genome shotgun (WGS) entry which is preliminary data.</text>
</comment>
<keyword evidence="3" id="KW-1185">Reference proteome</keyword>
<dbReference type="EMBL" id="CAJFDH010000005">
    <property type="protein sequence ID" value="CAD5226301.1"/>
    <property type="molecule type" value="Genomic_DNA"/>
</dbReference>
<dbReference type="Proteomes" id="UP000614601">
    <property type="component" value="Unassembled WGS sequence"/>
</dbReference>
<reference evidence="2" key="1">
    <citation type="submission" date="2020-09" db="EMBL/GenBank/DDBJ databases">
        <authorList>
            <person name="Kikuchi T."/>
        </authorList>
    </citation>
    <scope>NUCLEOTIDE SEQUENCE</scope>
    <source>
        <strain evidence="2">SH1</strain>
    </source>
</reference>
<name>A0A811LFG7_9BILA</name>
<feature type="transmembrane region" description="Helical" evidence="1">
    <location>
        <begin position="12"/>
        <end position="37"/>
    </location>
</feature>
<dbReference type="Proteomes" id="UP000783686">
    <property type="component" value="Unassembled WGS sequence"/>
</dbReference>
<accession>A0A811LFG7</accession>
<evidence type="ECO:0000313" key="3">
    <source>
        <dbReference type="Proteomes" id="UP000614601"/>
    </source>
</evidence>
<dbReference type="EMBL" id="CAJFCW020000005">
    <property type="protein sequence ID" value="CAG9122000.1"/>
    <property type="molecule type" value="Genomic_DNA"/>
</dbReference>
<proteinExistence type="predicted"/>
<evidence type="ECO:0000256" key="1">
    <source>
        <dbReference type="SAM" id="Phobius"/>
    </source>
</evidence>
<gene>
    <name evidence="2" type="ORF">BOKJ2_LOCUS12009</name>
</gene>
<evidence type="ECO:0000313" key="2">
    <source>
        <dbReference type="EMBL" id="CAD5226301.1"/>
    </source>
</evidence>
<dbReference type="OrthoDB" id="10568924at2759"/>
<dbReference type="AlphaFoldDB" id="A0A811LFG7"/>
<protein>
    <submittedName>
        <fullName evidence="2">Uncharacterized protein</fullName>
    </submittedName>
</protein>
<sequence length="69" mass="7863">MEEVCTDNANVFLGIFVGCAIASIVLLTVCSGTALIYRPYIRYVYRKMTRTDVDKKKMKENAKIRKGKK</sequence>
<organism evidence="2 3">
    <name type="scientific">Bursaphelenchus okinawaensis</name>
    <dbReference type="NCBI Taxonomy" id="465554"/>
    <lineage>
        <taxon>Eukaryota</taxon>
        <taxon>Metazoa</taxon>
        <taxon>Ecdysozoa</taxon>
        <taxon>Nematoda</taxon>
        <taxon>Chromadorea</taxon>
        <taxon>Rhabditida</taxon>
        <taxon>Tylenchina</taxon>
        <taxon>Tylenchomorpha</taxon>
        <taxon>Aphelenchoidea</taxon>
        <taxon>Aphelenchoididae</taxon>
        <taxon>Bursaphelenchus</taxon>
    </lineage>
</organism>